<dbReference type="InterPro" id="IPR000838">
    <property type="entry name" value="RNA_pol_sigma70_ECF_CS"/>
</dbReference>
<evidence type="ECO:0000259" key="8">
    <source>
        <dbReference type="Pfam" id="PF08281"/>
    </source>
</evidence>
<keyword evidence="5 6" id="KW-0804">Transcription</keyword>
<dbReference type="Pfam" id="PF08281">
    <property type="entry name" value="Sigma70_r4_2"/>
    <property type="match status" value="1"/>
</dbReference>
<dbReference type="NCBIfam" id="TIGR02985">
    <property type="entry name" value="Sig70_bacteroi1"/>
    <property type="match status" value="1"/>
</dbReference>
<dbReference type="InterPro" id="IPR013249">
    <property type="entry name" value="RNA_pol_sigma70_r4_t2"/>
</dbReference>
<dbReference type="InterPro" id="IPR039425">
    <property type="entry name" value="RNA_pol_sigma-70-like"/>
</dbReference>
<keyword evidence="10" id="KW-1185">Reference proteome</keyword>
<proteinExistence type="inferred from homology"/>
<sequence length="179" mass="20805">MSTALQTLTDNLRKGCKKSFEEIYFQYHKRVYGFCVKYGLDCSDAEEVTQEVFVRIWEVRSKVDPTSNFQSYLLTITRNTIVDRFKEKIREQAARAYQMSFLDAGFNDIEESLNYRELQSTIRGVMANIPEKRRKVFELSRLEGLSHKEISKELGISPKTVENQIALALQDFRVAINGK</sequence>
<evidence type="ECO:0000256" key="4">
    <source>
        <dbReference type="ARBA" id="ARBA00023125"/>
    </source>
</evidence>
<dbReference type="RefSeq" id="WP_206568054.1">
    <property type="nucleotide sequence ID" value="NZ_JAFKCW010000001.1"/>
</dbReference>
<keyword evidence="2 6" id="KW-0805">Transcription regulation</keyword>
<dbReference type="InterPro" id="IPR007627">
    <property type="entry name" value="RNA_pol_sigma70_r2"/>
</dbReference>
<name>A0ABS3BPB7_9BACT</name>
<gene>
    <name evidence="9" type="ORF">J0A67_04415</name>
</gene>
<comment type="caution">
    <text evidence="9">The sequence shown here is derived from an EMBL/GenBank/DDBJ whole genome shotgun (WGS) entry which is preliminary data.</text>
</comment>
<dbReference type="CDD" id="cd06171">
    <property type="entry name" value="Sigma70_r4"/>
    <property type="match status" value="1"/>
</dbReference>
<evidence type="ECO:0000259" key="7">
    <source>
        <dbReference type="Pfam" id="PF04542"/>
    </source>
</evidence>
<evidence type="ECO:0000256" key="5">
    <source>
        <dbReference type="ARBA" id="ARBA00023163"/>
    </source>
</evidence>
<dbReference type="Gene3D" id="1.10.10.10">
    <property type="entry name" value="Winged helix-like DNA-binding domain superfamily/Winged helix DNA-binding domain"/>
    <property type="match status" value="1"/>
</dbReference>
<dbReference type="PROSITE" id="PS01063">
    <property type="entry name" value="SIGMA70_ECF"/>
    <property type="match status" value="1"/>
</dbReference>
<dbReference type="Proteomes" id="UP000664698">
    <property type="component" value="Unassembled WGS sequence"/>
</dbReference>
<dbReference type="InterPro" id="IPR013324">
    <property type="entry name" value="RNA_pol_sigma_r3/r4-like"/>
</dbReference>
<evidence type="ECO:0000256" key="6">
    <source>
        <dbReference type="RuleBase" id="RU000716"/>
    </source>
</evidence>
<accession>A0ABS3BPB7</accession>
<evidence type="ECO:0000256" key="3">
    <source>
        <dbReference type="ARBA" id="ARBA00023082"/>
    </source>
</evidence>
<evidence type="ECO:0000313" key="9">
    <source>
        <dbReference type="EMBL" id="MBN7800091.1"/>
    </source>
</evidence>
<evidence type="ECO:0000313" key="10">
    <source>
        <dbReference type="Proteomes" id="UP000664698"/>
    </source>
</evidence>
<dbReference type="SUPFAM" id="SSF88946">
    <property type="entry name" value="Sigma2 domain of RNA polymerase sigma factors"/>
    <property type="match status" value="1"/>
</dbReference>
<dbReference type="NCBIfam" id="TIGR02937">
    <property type="entry name" value="sigma70-ECF"/>
    <property type="match status" value="1"/>
</dbReference>
<dbReference type="EMBL" id="JAFKCW010000001">
    <property type="protein sequence ID" value="MBN7800091.1"/>
    <property type="molecule type" value="Genomic_DNA"/>
</dbReference>
<dbReference type="PANTHER" id="PTHR43133">
    <property type="entry name" value="RNA POLYMERASE ECF-TYPE SIGMA FACTO"/>
    <property type="match status" value="1"/>
</dbReference>
<dbReference type="InterPro" id="IPR014284">
    <property type="entry name" value="RNA_pol_sigma-70_dom"/>
</dbReference>
<reference evidence="9 10" key="1">
    <citation type="submission" date="2021-03" db="EMBL/GenBank/DDBJ databases">
        <title>novel species isolated from a fishpond in China.</title>
        <authorList>
            <person name="Lu H."/>
            <person name="Cai Z."/>
        </authorList>
    </citation>
    <scope>NUCLEOTIDE SEQUENCE [LARGE SCALE GENOMIC DNA]</scope>
    <source>
        <strain evidence="9 10">JCM 31546</strain>
    </source>
</reference>
<feature type="domain" description="RNA polymerase sigma factor 70 region 4 type 2" evidence="8">
    <location>
        <begin position="124"/>
        <end position="170"/>
    </location>
</feature>
<feature type="domain" description="RNA polymerase sigma-70 region 2" evidence="7">
    <location>
        <begin position="26"/>
        <end position="88"/>
    </location>
</feature>
<organism evidence="9 10">
    <name type="scientific">Algoriphagus aestuariicola</name>
    <dbReference type="NCBI Taxonomy" id="1852016"/>
    <lineage>
        <taxon>Bacteria</taxon>
        <taxon>Pseudomonadati</taxon>
        <taxon>Bacteroidota</taxon>
        <taxon>Cytophagia</taxon>
        <taxon>Cytophagales</taxon>
        <taxon>Cyclobacteriaceae</taxon>
        <taxon>Algoriphagus</taxon>
    </lineage>
</organism>
<dbReference type="Pfam" id="PF04542">
    <property type="entry name" value="Sigma70_r2"/>
    <property type="match status" value="1"/>
</dbReference>
<comment type="similarity">
    <text evidence="1 6">Belongs to the sigma-70 factor family. ECF subfamily.</text>
</comment>
<dbReference type="SUPFAM" id="SSF88659">
    <property type="entry name" value="Sigma3 and sigma4 domains of RNA polymerase sigma factors"/>
    <property type="match status" value="1"/>
</dbReference>
<dbReference type="InterPro" id="IPR013325">
    <property type="entry name" value="RNA_pol_sigma_r2"/>
</dbReference>
<dbReference type="InterPro" id="IPR036388">
    <property type="entry name" value="WH-like_DNA-bd_sf"/>
</dbReference>
<dbReference type="Gene3D" id="1.10.1740.10">
    <property type="match status" value="1"/>
</dbReference>
<keyword evidence="4 6" id="KW-0238">DNA-binding</keyword>
<dbReference type="PANTHER" id="PTHR43133:SF46">
    <property type="entry name" value="RNA POLYMERASE SIGMA-70 FACTOR ECF SUBFAMILY"/>
    <property type="match status" value="1"/>
</dbReference>
<keyword evidence="3 6" id="KW-0731">Sigma factor</keyword>
<evidence type="ECO:0000256" key="2">
    <source>
        <dbReference type="ARBA" id="ARBA00023015"/>
    </source>
</evidence>
<protein>
    <recommendedName>
        <fullName evidence="6">RNA polymerase sigma factor</fullName>
    </recommendedName>
</protein>
<dbReference type="InterPro" id="IPR014327">
    <property type="entry name" value="RNA_pol_sigma70_bacteroid"/>
</dbReference>
<evidence type="ECO:0000256" key="1">
    <source>
        <dbReference type="ARBA" id="ARBA00010641"/>
    </source>
</evidence>